<evidence type="ECO:0000313" key="1">
    <source>
        <dbReference type="EMBL" id="GFR76417.1"/>
    </source>
</evidence>
<name>A0AAV4FSD9_9GAST</name>
<keyword evidence="2" id="KW-1185">Reference proteome</keyword>
<organism evidence="1 2">
    <name type="scientific">Elysia marginata</name>
    <dbReference type="NCBI Taxonomy" id="1093978"/>
    <lineage>
        <taxon>Eukaryota</taxon>
        <taxon>Metazoa</taxon>
        <taxon>Spiralia</taxon>
        <taxon>Lophotrochozoa</taxon>
        <taxon>Mollusca</taxon>
        <taxon>Gastropoda</taxon>
        <taxon>Heterobranchia</taxon>
        <taxon>Euthyneura</taxon>
        <taxon>Panpulmonata</taxon>
        <taxon>Sacoglossa</taxon>
        <taxon>Placobranchoidea</taxon>
        <taxon>Plakobranchidae</taxon>
        <taxon>Elysia</taxon>
    </lineage>
</organism>
<evidence type="ECO:0000313" key="2">
    <source>
        <dbReference type="Proteomes" id="UP000762676"/>
    </source>
</evidence>
<sequence length="80" mass="9428">MSLRARLKCHSTQWSNLFRVTTHHDQLLPSWPSRLVLIPCQCLLFSFTWNIHEDEYAKCVDKDDIDDDDDDDGSYNDNNL</sequence>
<dbReference type="Proteomes" id="UP000762676">
    <property type="component" value="Unassembled WGS sequence"/>
</dbReference>
<dbReference type="AlphaFoldDB" id="A0AAV4FSD9"/>
<accession>A0AAV4FSD9</accession>
<protein>
    <submittedName>
        <fullName evidence="1">Uncharacterized protein</fullName>
    </submittedName>
</protein>
<reference evidence="1 2" key="1">
    <citation type="journal article" date="2021" name="Elife">
        <title>Chloroplast acquisition without the gene transfer in kleptoplastic sea slugs, Plakobranchus ocellatus.</title>
        <authorList>
            <person name="Maeda T."/>
            <person name="Takahashi S."/>
            <person name="Yoshida T."/>
            <person name="Shimamura S."/>
            <person name="Takaki Y."/>
            <person name="Nagai Y."/>
            <person name="Toyoda A."/>
            <person name="Suzuki Y."/>
            <person name="Arimoto A."/>
            <person name="Ishii H."/>
            <person name="Satoh N."/>
            <person name="Nishiyama T."/>
            <person name="Hasebe M."/>
            <person name="Maruyama T."/>
            <person name="Minagawa J."/>
            <person name="Obokata J."/>
            <person name="Shigenobu S."/>
        </authorList>
    </citation>
    <scope>NUCLEOTIDE SEQUENCE [LARGE SCALE GENOMIC DNA]</scope>
</reference>
<proteinExistence type="predicted"/>
<gene>
    <name evidence="1" type="ORF">ElyMa_005799600</name>
</gene>
<dbReference type="EMBL" id="BMAT01011642">
    <property type="protein sequence ID" value="GFR76417.1"/>
    <property type="molecule type" value="Genomic_DNA"/>
</dbReference>
<comment type="caution">
    <text evidence="1">The sequence shown here is derived from an EMBL/GenBank/DDBJ whole genome shotgun (WGS) entry which is preliminary data.</text>
</comment>